<dbReference type="PANTHER" id="PTHR42920">
    <property type="entry name" value="OS03G0707200 PROTEIN-RELATED"/>
    <property type="match status" value="1"/>
</dbReference>
<dbReference type="PROSITE" id="PS51257">
    <property type="entry name" value="PROKAR_LIPOPROTEIN"/>
    <property type="match status" value="1"/>
</dbReference>
<dbReference type="GO" id="GO:0005886">
    <property type="term" value="C:plasma membrane"/>
    <property type="evidence" value="ECO:0007669"/>
    <property type="project" value="UniProtKB-SubCell"/>
</dbReference>
<keyword evidence="5 7" id="KW-1133">Transmembrane helix</keyword>
<evidence type="ECO:0000256" key="3">
    <source>
        <dbReference type="ARBA" id="ARBA00022475"/>
    </source>
</evidence>
<dbReference type="InterPro" id="IPR037185">
    <property type="entry name" value="EmrE-like"/>
</dbReference>
<sequence>MKSWIYPILILIGGCCLGILSTFVKLAYGAGYTLSIVTLSQFTFGIVLLWVIFLFSPKVKLPITSILTMFAAGIPMALTGLFYYQALETLDASLAIIFLFQFVWVGSLLEWLLQKKRPSKVKLVSIAVLLAGSFLAAGIGTNGGSSFTWIGAFWGFLSSITFSLFVYLSSSAGTHLPAIQRSTLFATGSFILVLFIFPPMVVLHTPLSSDIVFYGLMLGLFGVALPPLLFSVGMPHVGSGLGTILTSAELPVAVIMSYFVLGEAVSIFQWLGVIIIFLGIMVGNRKTASGKIQANEKAAS</sequence>
<feature type="transmembrane region" description="Helical" evidence="7">
    <location>
        <begin position="34"/>
        <end position="55"/>
    </location>
</feature>
<evidence type="ECO:0000313" key="9">
    <source>
        <dbReference type="EMBL" id="MDV2886639.1"/>
    </source>
</evidence>
<dbReference type="EMBL" id="JAWJAY010000004">
    <property type="protein sequence ID" value="MDV2886639.1"/>
    <property type="molecule type" value="Genomic_DNA"/>
</dbReference>
<organism evidence="9 10">
    <name type="scientific">Alkalihalophilus pseudofirmus</name>
    <name type="common">Bacillus pseudofirmus</name>
    <dbReference type="NCBI Taxonomy" id="79885"/>
    <lineage>
        <taxon>Bacteria</taxon>
        <taxon>Bacillati</taxon>
        <taxon>Bacillota</taxon>
        <taxon>Bacilli</taxon>
        <taxon>Bacillales</taxon>
        <taxon>Bacillaceae</taxon>
        <taxon>Alkalihalophilus</taxon>
    </lineage>
</organism>
<evidence type="ECO:0000313" key="10">
    <source>
        <dbReference type="Proteomes" id="UP001285636"/>
    </source>
</evidence>
<comment type="similarity">
    <text evidence="2">Belongs to the EamA transporter family.</text>
</comment>
<dbReference type="SUPFAM" id="SSF103481">
    <property type="entry name" value="Multidrug resistance efflux transporter EmrE"/>
    <property type="match status" value="2"/>
</dbReference>
<dbReference type="Proteomes" id="UP001285636">
    <property type="component" value="Unassembled WGS sequence"/>
</dbReference>
<reference evidence="9" key="1">
    <citation type="submission" date="2023-10" db="EMBL/GenBank/DDBJ databases">
        <title>Screening of Alkalihalophilus pseudofirmusBZ-TG-HK211 and Its Alleviation of Salt Stress on Rapeseed Growth.</title>
        <authorList>
            <person name="Zhao B."/>
            <person name="Guo T."/>
        </authorList>
    </citation>
    <scope>NUCLEOTIDE SEQUENCE</scope>
    <source>
        <strain evidence="9">BZ-TG-HK211</strain>
    </source>
</reference>
<keyword evidence="6 7" id="KW-0472">Membrane</keyword>
<dbReference type="InterPro" id="IPR051258">
    <property type="entry name" value="Diverse_Substrate_Transporter"/>
</dbReference>
<evidence type="ECO:0000256" key="1">
    <source>
        <dbReference type="ARBA" id="ARBA00004651"/>
    </source>
</evidence>
<dbReference type="RefSeq" id="WP_323467312.1">
    <property type="nucleotide sequence ID" value="NZ_CP144224.1"/>
</dbReference>
<feature type="transmembrane region" description="Helical" evidence="7">
    <location>
        <begin position="123"/>
        <end position="141"/>
    </location>
</feature>
<comment type="caution">
    <text evidence="9">The sequence shown here is derived from an EMBL/GenBank/DDBJ whole genome shotgun (WGS) entry which is preliminary data.</text>
</comment>
<dbReference type="Pfam" id="PF00892">
    <property type="entry name" value="EamA"/>
    <property type="match status" value="2"/>
</dbReference>
<evidence type="ECO:0000256" key="7">
    <source>
        <dbReference type="SAM" id="Phobius"/>
    </source>
</evidence>
<feature type="transmembrane region" description="Helical" evidence="7">
    <location>
        <begin position="92"/>
        <end position="111"/>
    </location>
</feature>
<protein>
    <submittedName>
        <fullName evidence="9">DMT family transporter</fullName>
    </submittedName>
</protein>
<evidence type="ECO:0000256" key="5">
    <source>
        <dbReference type="ARBA" id="ARBA00022989"/>
    </source>
</evidence>
<feature type="transmembrane region" description="Helical" evidence="7">
    <location>
        <begin position="7"/>
        <end position="28"/>
    </location>
</feature>
<feature type="transmembrane region" description="Helical" evidence="7">
    <location>
        <begin position="147"/>
        <end position="170"/>
    </location>
</feature>
<evidence type="ECO:0000256" key="4">
    <source>
        <dbReference type="ARBA" id="ARBA00022692"/>
    </source>
</evidence>
<evidence type="ECO:0000259" key="8">
    <source>
        <dbReference type="Pfam" id="PF00892"/>
    </source>
</evidence>
<feature type="transmembrane region" description="Helical" evidence="7">
    <location>
        <begin position="211"/>
        <end position="229"/>
    </location>
</feature>
<feature type="transmembrane region" description="Helical" evidence="7">
    <location>
        <begin position="267"/>
        <end position="283"/>
    </location>
</feature>
<gene>
    <name evidence="9" type="ORF">RYX45_15715</name>
</gene>
<comment type="subcellular location">
    <subcellularLocation>
        <location evidence="1">Cell membrane</location>
        <topology evidence="1">Multi-pass membrane protein</topology>
    </subcellularLocation>
</comment>
<feature type="domain" description="EamA" evidence="8">
    <location>
        <begin position="7"/>
        <end position="136"/>
    </location>
</feature>
<dbReference type="PANTHER" id="PTHR42920:SF5">
    <property type="entry name" value="EAMA DOMAIN-CONTAINING PROTEIN"/>
    <property type="match status" value="1"/>
</dbReference>
<proteinExistence type="inferred from homology"/>
<evidence type="ECO:0000256" key="2">
    <source>
        <dbReference type="ARBA" id="ARBA00007362"/>
    </source>
</evidence>
<accession>A0AAJ2NQA2</accession>
<evidence type="ECO:0000256" key="6">
    <source>
        <dbReference type="ARBA" id="ARBA00023136"/>
    </source>
</evidence>
<feature type="transmembrane region" description="Helical" evidence="7">
    <location>
        <begin position="241"/>
        <end position="261"/>
    </location>
</feature>
<keyword evidence="3" id="KW-1003">Cell membrane</keyword>
<feature type="transmembrane region" description="Helical" evidence="7">
    <location>
        <begin position="182"/>
        <end position="205"/>
    </location>
</feature>
<keyword evidence="4 7" id="KW-0812">Transmembrane</keyword>
<feature type="domain" description="EamA" evidence="8">
    <location>
        <begin position="150"/>
        <end position="282"/>
    </location>
</feature>
<name>A0AAJ2NQA2_ALKPS</name>
<feature type="transmembrane region" description="Helical" evidence="7">
    <location>
        <begin position="67"/>
        <end position="86"/>
    </location>
</feature>
<dbReference type="AlphaFoldDB" id="A0AAJ2NQA2"/>
<dbReference type="InterPro" id="IPR000620">
    <property type="entry name" value="EamA_dom"/>
</dbReference>